<dbReference type="AlphaFoldDB" id="A0A0J1CXF7"/>
<keyword evidence="3" id="KW-1185">Reference proteome</keyword>
<evidence type="ECO:0000313" key="3">
    <source>
        <dbReference type="Proteomes" id="UP000035963"/>
    </source>
</evidence>
<dbReference type="Pfam" id="PF08007">
    <property type="entry name" value="JmjC_2"/>
    <property type="match status" value="1"/>
</dbReference>
<sequence>MPDAGVTRHLERLLSSRLVEDFRRGIVPDRAAATHGTLDRLPDVLKQPPLASFAALSSVYRGPVAFGRGLRFPQVFDANANAANLRQLGLTVYLRDIAPCATVGHAFLRELETELGIAQGSARLTAFSSPHDDGVACHYDAEEVISVQMEGSKTFYVAPMDEIPQPYGSQFGPGMAASEDMYAQTRDAFPDASRATFEAITMTPGSVLFLPRGTWHRTEATEDSYSISIVLRPPSLLETLQQQLQGLLLQQPAWRSPLYGSRDGHAGAAATLETAAGLLAALPDNLNRLRATDLMPRSIDERVATINQTSRFRRILTSRAETRPLNRVAMTLTVSAWDRDWVTRTTLETDAPALLEPVIEWLAASESGFNLEDVERAFPSHRSADLRQLLGLLVHAQYLRLLVFPAA</sequence>
<comment type="caution">
    <text evidence="2">The sequence shown here is derived from an EMBL/GenBank/DDBJ whole genome shotgun (WGS) entry which is preliminary data.</text>
</comment>
<dbReference type="PROSITE" id="PS51184">
    <property type="entry name" value="JMJC"/>
    <property type="match status" value="1"/>
</dbReference>
<dbReference type="EMBL" id="AEJF01000095">
    <property type="protein sequence ID" value="KLU25265.1"/>
    <property type="molecule type" value="Genomic_DNA"/>
</dbReference>
<gene>
    <name evidence="2" type="ORF">EOS_15595</name>
</gene>
<dbReference type="OrthoDB" id="479699at2"/>
<dbReference type="CDD" id="cd02208">
    <property type="entry name" value="cupin_RmlC-like"/>
    <property type="match status" value="1"/>
</dbReference>
<evidence type="ECO:0000259" key="1">
    <source>
        <dbReference type="PROSITE" id="PS51184"/>
    </source>
</evidence>
<reference evidence="2 3" key="1">
    <citation type="journal article" date="2015" name="Genome Announc.">
        <title>Draft Genome Sequence of Burkholderia sp. Strain PML1(12), an Ectomycorrhizosphere-Inhabiting Bacterium with Effective Mineral-Weathering Ability.</title>
        <authorList>
            <person name="Uroz S."/>
            <person name="Oger P."/>
        </authorList>
    </citation>
    <scope>NUCLEOTIDE SEQUENCE [LARGE SCALE GENOMIC DNA]</scope>
    <source>
        <strain evidence="3">PML1(12)</strain>
    </source>
</reference>
<dbReference type="PATRIC" id="fig|908627.4.peg.3479"/>
<protein>
    <recommendedName>
        <fullName evidence="1">JmjC domain-containing protein</fullName>
    </recommendedName>
</protein>
<organism evidence="2 3">
    <name type="scientific">Caballeronia mineralivorans PML1(12)</name>
    <dbReference type="NCBI Taxonomy" id="908627"/>
    <lineage>
        <taxon>Bacteria</taxon>
        <taxon>Pseudomonadati</taxon>
        <taxon>Pseudomonadota</taxon>
        <taxon>Betaproteobacteria</taxon>
        <taxon>Burkholderiales</taxon>
        <taxon>Burkholderiaceae</taxon>
        <taxon>Caballeronia</taxon>
    </lineage>
</organism>
<proteinExistence type="predicted"/>
<feature type="domain" description="JmjC" evidence="1">
    <location>
        <begin position="92"/>
        <end position="248"/>
    </location>
</feature>
<dbReference type="RefSeq" id="WP_047847569.1">
    <property type="nucleotide sequence ID" value="NZ_AEJF01000095.1"/>
</dbReference>
<evidence type="ECO:0000313" key="2">
    <source>
        <dbReference type="EMBL" id="KLU25265.1"/>
    </source>
</evidence>
<dbReference type="SUPFAM" id="SSF51197">
    <property type="entry name" value="Clavaminate synthase-like"/>
    <property type="match status" value="1"/>
</dbReference>
<dbReference type="Proteomes" id="UP000035963">
    <property type="component" value="Unassembled WGS sequence"/>
</dbReference>
<accession>A0A0J1CXF7</accession>
<dbReference type="Gene3D" id="2.60.120.650">
    <property type="entry name" value="Cupin"/>
    <property type="match status" value="1"/>
</dbReference>
<dbReference type="InterPro" id="IPR003347">
    <property type="entry name" value="JmjC_dom"/>
</dbReference>
<name>A0A0J1CXF7_9BURK</name>